<evidence type="ECO:0000313" key="8">
    <source>
        <dbReference type="Proteomes" id="UP001161691"/>
    </source>
</evidence>
<dbReference type="RefSeq" id="WP_282911081.1">
    <property type="nucleotide sequence ID" value="NZ_JAGRPV010000001.1"/>
</dbReference>
<evidence type="ECO:0000259" key="4">
    <source>
        <dbReference type="Pfam" id="PF02770"/>
    </source>
</evidence>
<dbReference type="InterPro" id="IPR046373">
    <property type="entry name" value="Acyl-CoA_Oxase/DH_mid-dom_sf"/>
</dbReference>
<protein>
    <submittedName>
        <fullName evidence="7">Acyl-CoA dehydrogenase family protein</fullName>
    </submittedName>
</protein>
<dbReference type="PIRSF" id="PIRSF016578">
    <property type="entry name" value="HsaA"/>
    <property type="match status" value="1"/>
</dbReference>
<keyword evidence="8" id="KW-1185">Reference proteome</keyword>
<dbReference type="InterPro" id="IPR037069">
    <property type="entry name" value="AcylCoA_DH/ox_N_sf"/>
</dbReference>
<name>A0ABT6TND1_9BACL</name>
<gene>
    <name evidence="7" type="ORF">KB449_25650</name>
</gene>
<keyword evidence="2" id="KW-0560">Oxidoreductase</keyword>
<dbReference type="Gene3D" id="1.20.140.10">
    <property type="entry name" value="Butyryl-CoA Dehydrogenase, subunit A, domain 3"/>
    <property type="match status" value="1"/>
</dbReference>
<keyword evidence="1" id="KW-0285">Flavoprotein</keyword>
<comment type="caution">
    <text evidence="7">The sequence shown here is derived from an EMBL/GenBank/DDBJ whole genome shotgun (WGS) entry which is preliminary data.</text>
</comment>
<feature type="domain" description="Acyl-CoA oxidase/dehydrogenase middle" evidence="4">
    <location>
        <begin position="147"/>
        <end position="237"/>
    </location>
</feature>
<dbReference type="Pfam" id="PF08028">
    <property type="entry name" value="Acyl-CoA_dh_2"/>
    <property type="match status" value="1"/>
</dbReference>
<reference evidence="7" key="1">
    <citation type="submission" date="2023-04" db="EMBL/GenBank/DDBJ databases">
        <title>Comparative genomic analysis of Cohnella hashimotonis sp. nov., isolated from the International Space Station.</title>
        <authorList>
            <person name="Venkateswaran K."/>
            <person name="Simpson A."/>
        </authorList>
    </citation>
    <scope>NUCLEOTIDE SEQUENCE</scope>
    <source>
        <strain evidence="7">F6_2S_P_1</strain>
    </source>
</reference>
<dbReference type="InterPro" id="IPR050741">
    <property type="entry name" value="Acyl-CoA_dehydrogenase"/>
</dbReference>
<dbReference type="Pfam" id="PF02770">
    <property type="entry name" value="Acyl-CoA_dh_M"/>
    <property type="match status" value="1"/>
</dbReference>
<accession>A0ABT6TND1</accession>
<proteinExistence type="inferred from homology"/>
<evidence type="ECO:0000259" key="5">
    <source>
        <dbReference type="Pfam" id="PF02771"/>
    </source>
</evidence>
<dbReference type="InterPro" id="IPR006091">
    <property type="entry name" value="Acyl-CoA_Oxase/DH_mid-dom"/>
</dbReference>
<dbReference type="Pfam" id="PF02771">
    <property type="entry name" value="Acyl-CoA_dh_N"/>
    <property type="match status" value="1"/>
</dbReference>
<dbReference type="SUPFAM" id="SSF56645">
    <property type="entry name" value="Acyl-CoA dehydrogenase NM domain-like"/>
    <property type="match status" value="1"/>
</dbReference>
<dbReference type="PANTHER" id="PTHR48083:SF19">
    <property type="entry name" value="FLAVIN-DEPENDENT MONOOXYGENASE, OXYGENASE SUBUNIT HSAA"/>
    <property type="match status" value="1"/>
</dbReference>
<organism evidence="7 8">
    <name type="scientific">Cohnella hashimotonis</name>
    <dbReference type="NCBI Taxonomy" id="2826895"/>
    <lineage>
        <taxon>Bacteria</taxon>
        <taxon>Bacillati</taxon>
        <taxon>Bacillota</taxon>
        <taxon>Bacilli</taxon>
        <taxon>Bacillales</taxon>
        <taxon>Paenibacillaceae</taxon>
        <taxon>Cohnella</taxon>
    </lineage>
</organism>
<dbReference type="SUPFAM" id="SSF47203">
    <property type="entry name" value="Acyl-CoA dehydrogenase C-terminal domain-like"/>
    <property type="match status" value="1"/>
</dbReference>
<evidence type="ECO:0000313" key="7">
    <source>
        <dbReference type="EMBL" id="MDI4648363.1"/>
    </source>
</evidence>
<evidence type="ECO:0000259" key="6">
    <source>
        <dbReference type="Pfam" id="PF08028"/>
    </source>
</evidence>
<dbReference type="InterPro" id="IPR036250">
    <property type="entry name" value="AcylCo_DH-like_C"/>
</dbReference>
<evidence type="ECO:0000256" key="2">
    <source>
        <dbReference type="ARBA" id="ARBA00023002"/>
    </source>
</evidence>
<evidence type="ECO:0000256" key="3">
    <source>
        <dbReference type="ARBA" id="ARBA00049661"/>
    </source>
</evidence>
<evidence type="ECO:0000256" key="1">
    <source>
        <dbReference type="ARBA" id="ARBA00022630"/>
    </source>
</evidence>
<dbReference type="InterPro" id="IPR009100">
    <property type="entry name" value="AcylCoA_DH/oxidase_NM_dom_sf"/>
</dbReference>
<dbReference type="EMBL" id="JAGRPV010000001">
    <property type="protein sequence ID" value="MDI4648363.1"/>
    <property type="molecule type" value="Genomic_DNA"/>
</dbReference>
<feature type="domain" description="Acyl-CoA dehydrogenase/oxidase N-terminal" evidence="5">
    <location>
        <begin position="25"/>
        <end position="138"/>
    </location>
</feature>
<dbReference type="Proteomes" id="UP001161691">
    <property type="component" value="Unassembled WGS sequence"/>
</dbReference>
<dbReference type="Gene3D" id="2.40.110.10">
    <property type="entry name" value="Butyryl-CoA Dehydrogenase, subunit A, domain 2"/>
    <property type="match status" value="1"/>
</dbReference>
<dbReference type="InterPro" id="IPR013107">
    <property type="entry name" value="Acyl-CoA_DH_C"/>
</dbReference>
<dbReference type="Gene3D" id="1.10.540.10">
    <property type="entry name" value="Acyl-CoA dehydrogenase/oxidase, N-terminal domain"/>
    <property type="match status" value="1"/>
</dbReference>
<dbReference type="InterPro" id="IPR013786">
    <property type="entry name" value="AcylCoA_DH/ox_N"/>
</dbReference>
<dbReference type="PANTHER" id="PTHR48083">
    <property type="entry name" value="MEDIUM-CHAIN SPECIFIC ACYL-COA DEHYDROGENASE, MITOCHONDRIAL-RELATED"/>
    <property type="match status" value="1"/>
</dbReference>
<feature type="domain" description="Acyl-CoA dehydrogenase C-terminal" evidence="6">
    <location>
        <begin position="266"/>
        <end position="394"/>
    </location>
</feature>
<comment type="similarity">
    <text evidence="3">Belongs to the HpaH/HsaA monooxygenase family.</text>
</comment>
<sequence>MTRKNETLEDAGLLSADEELLERSPSQRDLLARVRRLGIEAIGPAAIRIDREARYPHEAIDALKAAGLPGLCVPIAEGGGGAGYRGDAELLPLVLMELASWCSSTSQVFALHNTGVQLVHAMGDAEQRRFFFAEALAGHLFASFGSEAGADRMALASVLTRAEGGYLLNGRKIFATGSPGAKWAFWRSVSAEAAGSQDDRYMMPVVGLSGPGVTVIDDWDGIGQRGTGSGKVEAADVFVPDAHVMGGPGAYSAHAAYFAVQFHINFAAQFVGMAAGALREALAYVRERARPWPGASSAAEDPYTLLRVGDMSTRIAGARELVLRAARLLGTHDGGPELRRGIRLAASQAKIAATDAALDVTGGVFQVMGARAATRECGIDRFYRNARTLTLHDPVDRQRETAGREELAAAARWTSR</sequence>